<evidence type="ECO:0000313" key="2">
    <source>
        <dbReference type="EMBL" id="MBB6055873.1"/>
    </source>
</evidence>
<evidence type="ECO:0000313" key="3">
    <source>
        <dbReference type="Proteomes" id="UP000585721"/>
    </source>
</evidence>
<feature type="region of interest" description="Disordered" evidence="1">
    <location>
        <begin position="1"/>
        <end position="28"/>
    </location>
</feature>
<dbReference type="Proteomes" id="UP000585721">
    <property type="component" value="Unassembled WGS sequence"/>
</dbReference>
<gene>
    <name evidence="2" type="ORF">HNR75_001791</name>
</gene>
<evidence type="ECO:0000256" key="1">
    <source>
        <dbReference type="SAM" id="MobiDB-lite"/>
    </source>
</evidence>
<protein>
    <submittedName>
        <fullName evidence="2">Uncharacterized protein</fullName>
    </submittedName>
</protein>
<keyword evidence="3" id="KW-1185">Reference proteome</keyword>
<comment type="caution">
    <text evidence="2">The sequence shown here is derived from an EMBL/GenBank/DDBJ whole genome shotgun (WGS) entry which is preliminary data.</text>
</comment>
<organism evidence="2 3">
    <name type="scientific">Tolumonas osonensis</name>
    <dbReference type="NCBI Taxonomy" id="675874"/>
    <lineage>
        <taxon>Bacteria</taxon>
        <taxon>Pseudomonadati</taxon>
        <taxon>Pseudomonadota</taxon>
        <taxon>Gammaproteobacteria</taxon>
        <taxon>Aeromonadales</taxon>
        <taxon>Aeromonadaceae</taxon>
        <taxon>Tolumonas</taxon>
    </lineage>
</organism>
<proteinExistence type="predicted"/>
<name>A0A841GQJ9_9GAMM</name>
<sequence>MSSFKQAHCYQQRANASNGKGSRRLPTESVDNPVCYFVICCAKPRGIRRSKNNRKIIAKLKHNKINELFFCADQEKEGGE</sequence>
<accession>A0A841GQJ9</accession>
<dbReference type="AlphaFoldDB" id="A0A841GQJ9"/>
<reference evidence="2 3" key="1">
    <citation type="submission" date="2020-08" db="EMBL/GenBank/DDBJ databases">
        <title>Genomic Encyclopedia of Type Strains, Phase IV (KMG-IV): sequencing the most valuable type-strain genomes for metagenomic binning, comparative biology and taxonomic classification.</title>
        <authorList>
            <person name="Goeker M."/>
        </authorList>
    </citation>
    <scope>NUCLEOTIDE SEQUENCE [LARGE SCALE GENOMIC DNA]</scope>
    <source>
        <strain evidence="2 3">DSM 22975</strain>
    </source>
</reference>
<dbReference type="EMBL" id="JACHGR010000005">
    <property type="protein sequence ID" value="MBB6055873.1"/>
    <property type="molecule type" value="Genomic_DNA"/>
</dbReference>